<dbReference type="PANTHER" id="PTHR14218:SF19">
    <property type="entry name" value="SERINE PROTEASE AORO, PUTATIVE (AFU_ORTHOLOGUE AFUA_6G10250)-RELATED"/>
    <property type="match status" value="1"/>
</dbReference>
<dbReference type="CDD" id="cd04056">
    <property type="entry name" value="Peptidases_S53"/>
    <property type="match status" value="1"/>
</dbReference>
<dbReference type="InterPro" id="IPR030400">
    <property type="entry name" value="Sedolisin_dom"/>
</dbReference>
<keyword evidence="5 8" id="KW-0720">Serine protease</keyword>
<name>A0AAE0TUF8_9PEZI</name>
<dbReference type="SUPFAM" id="SSF54897">
    <property type="entry name" value="Protease propeptides/inhibitors"/>
    <property type="match status" value="1"/>
</dbReference>
<dbReference type="EMBL" id="JAUTXT010000031">
    <property type="protein sequence ID" value="KAK3672683.1"/>
    <property type="molecule type" value="Genomic_DNA"/>
</dbReference>
<dbReference type="GO" id="GO:0046872">
    <property type="term" value="F:metal ion binding"/>
    <property type="evidence" value="ECO:0007669"/>
    <property type="project" value="UniProtKB-UniRule"/>
</dbReference>
<organism evidence="10 11">
    <name type="scientific">Recurvomyces mirabilis</name>
    <dbReference type="NCBI Taxonomy" id="574656"/>
    <lineage>
        <taxon>Eukaryota</taxon>
        <taxon>Fungi</taxon>
        <taxon>Dikarya</taxon>
        <taxon>Ascomycota</taxon>
        <taxon>Pezizomycotina</taxon>
        <taxon>Dothideomycetes</taxon>
        <taxon>Dothideomycetidae</taxon>
        <taxon>Mycosphaerellales</taxon>
        <taxon>Teratosphaeriaceae</taxon>
        <taxon>Recurvomyces</taxon>
    </lineage>
</organism>
<proteinExistence type="predicted"/>
<evidence type="ECO:0000259" key="9">
    <source>
        <dbReference type="PROSITE" id="PS51695"/>
    </source>
</evidence>
<dbReference type="CDD" id="cd11377">
    <property type="entry name" value="Pro-peptidase_S53"/>
    <property type="match status" value="1"/>
</dbReference>
<dbReference type="InterPro" id="IPR015366">
    <property type="entry name" value="S53_propep"/>
</dbReference>
<comment type="caution">
    <text evidence="10">The sequence shown here is derived from an EMBL/GenBank/DDBJ whole genome shotgun (WGS) entry which is preliminary data.</text>
</comment>
<evidence type="ECO:0000256" key="5">
    <source>
        <dbReference type="ARBA" id="ARBA00022825"/>
    </source>
</evidence>
<dbReference type="Pfam" id="PF09286">
    <property type="entry name" value="Pro-kuma_activ"/>
    <property type="match status" value="1"/>
</dbReference>
<feature type="binding site" evidence="8">
    <location>
        <position position="537"/>
    </location>
    <ligand>
        <name>Ca(2+)</name>
        <dbReference type="ChEBI" id="CHEBI:29108"/>
    </ligand>
</feature>
<dbReference type="Gene3D" id="3.40.50.200">
    <property type="entry name" value="Peptidase S8/S53 domain"/>
    <property type="match status" value="1"/>
</dbReference>
<evidence type="ECO:0000256" key="3">
    <source>
        <dbReference type="ARBA" id="ARBA00022723"/>
    </source>
</evidence>
<evidence type="ECO:0000313" key="10">
    <source>
        <dbReference type="EMBL" id="KAK3672683.1"/>
    </source>
</evidence>
<sequence>MDIAHPTSPNYGKHLSANEVRDMFAPADSAIEAVRSWLLSAGIDKNDILPYHNKGWLAVNLPASKAELLLRTEYYEHDTNQGLRLGCEEYYLPGYISEHVDLVKPGVVLSAPMRKSRFKRDVSGLHRPGPGQVSGRPGRAGIVFNPHPHWVMPSGAHGLPPDLQNCSVNITPTCIQALYGIPRLNFHDPVNKLGLFETADTFAQADIDLDFQNVAPWVPTGTTPEVNPLNTGESDVDIELAQSLIYPQTVVVYQIDDLPNALGETGATGVGNTFIDSVDGSYCNFTAFGITGDSPGIDPEYPNTNFTGGYTGQRMKLGLQGHTIVTASGDYGVADNFNRLSIGAGCLSGSGLNGTIYNPDYPSACPYVTSVGQTRLYDNQTVRDRESAGSVNLTAIALETGYSSTSNPSLDLFGSGGSFSNYFARPGYQMAAVSKYLSEDSPSAPSYVASADANNLGEGGGLYNRAGRGSPDVSANGAFLLGYTNLTQHWQFGTSLATPIFASVINLINEERTAAGKGPVGFVNSVLYQHPEVLNDVVNGSNPGCGSAGFQTASGWDSVTGLGTPNYPRMRDLFLSLP</sequence>
<keyword evidence="2 8" id="KW-0645">Protease</keyword>
<dbReference type="PANTHER" id="PTHR14218">
    <property type="entry name" value="PROTEASE S8 TRIPEPTIDYL PEPTIDASE I CLN2"/>
    <property type="match status" value="1"/>
</dbReference>
<keyword evidence="4 8" id="KW-0378">Hydrolase</keyword>
<dbReference type="GO" id="GO:0005576">
    <property type="term" value="C:extracellular region"/>
    <property type="evidence" value="ECO:0007669"/>
    <property type="project" value="UniProtKB-SubCell"/>
</dbReference>
<dbReference type="PROSITE" id="PS51695">
    <property type="entry name" value="SEDOLISIN"/>
    <property type="match status" value="1"/>
</dbReference>
<gene>
    <name evidence="10" type="ORF">LTR78_007495</name>
</gene>
<feature type="active site" description="Charge relay system" evidence="8">
    <location>
        <position position="233"/>
    </location>
</feature>
<feature type="active site" description="Charge relay system" evidence="8">
    <location>
        <position position="495"/>
    </location>
</feature>
<feature type="binding site" evidence="8">
    <location>
        <position position="557"/>
    </location>
    <ligand>
        <name>Ca(2+)</name>
        <dbReference type="ChEBI" id="CHEBI:29108"/>
    </ligand>
</feature>
<keyword evidence="7" id="KW-0865">Zymogen</keyword>
<evidence type="ECO:0000256" key="1">
    <source>
        <dbReference type="ARBA" id="ARBA00004239"/>
    </source>
</evidence>
<keyword evidence="11" id="KW-1185">Reference proteome</keyword>
<evidence type="ECO:0000256" key="8">
    <source>
        <dbReference type="PROSITE-ProRule" id="PRU01032"/>
    </source>
</evidence>
<evidence type="ECO:0000256" key="6">
    <source>
        <dbReference type="ARBA" id="ARBA00022837"/>
    </source>
</evidence>
<protein>
    <recommendedName>
        <fullName evidence="9">Peptidase S53 domain-containing protein</fullName>
    </recommendedName>
</protein>
<dbReference type="Proteomes" id="UP001274830">
    <property type="component" value="Unassembled WGS sequence"/>
</dbReference>
<dbReference type="SUPFAM" id="SSF52743">
    <property type="entry name" value="Subtilisin-like"/>
    <property type="match status" value="1"/>
</dbReference>
<dbReference type="AlphaFoldDB" id="A0AAE0TUF8"/>
<evidence type="ECO:0000256" key="7">
    <source>
        <dbReference type="ARBA" id="ARBA00023145"/>
    </source>
</evidence>
<feature type="domain" description="Peptidase S53" evidence="9">
    <location>
        <begin position="169"/>
        <end position="577"/>
    </location>
</feature>
<keyword evidence="3 8" id="KW-0479">Metal-binding</keyword>
<dbReference type="InterPro" id="IPR050819">
    <property type="entry name" value="Tripeptidyl-peptidase_I"/>
</dbReference>
<comment type="cofactor">
    <cofactor evidence="8">
        <name>Ca(2+)</name>
        <dbReference type="ChEBI" id="CHEBI:29108"/>
    </cofactor>
    <text evidence="8">Binds 1 Ca(2+) ion per subunit.</text>
</comment>
<reference evidence="10" key="1">
    <citation type="submission" date="2023-07" db="EMBL/GenBank/DDBJ databases">
        <title>Black Yeasts Isolated from many extreme environments.</title>
        <authorList>
            <person name="Coleine C."/>
            <person name="Stajich J.E."/>
            <person name="Selbmann L."/>
        </authorList>
    </citation>
    <scope>NUCLEOTIDE SEQUENCE</scope>
    <source>
        <strain evidence="10">CCFEE 5485</strain>
    </source>
</reference>
<evidence type="ECO:0000256" key="2">
    <source>
        <dbReference type="ARBA" id="ARBA00022670"/>
    </source>
</evidence>
<dbReference type="GO" id="GO:0004252">
    <property type="term" value="F:serine-type endopeptidase activity"/>
    <property type="evidence" value="ECO:0007669"/>
    <property type="project" value="UniProtKB-UniRule"/>
</dbReference>
<feature type="active site" description="Charge relay system" evidence="8">
    <location>
        <position position="237"/>
    </location>
</feature>
<dbReference type="SMART" id="SM00944">
    <property type="entry name" value="Pro-kuma_activ"/>
    <property type="match status" value="1"/>
</dbReference>
<feature type="binding site" evidence="8">
    <location>
        <position position="536"/>
    </location>
    <ligand>
        <name>Ca(2+)</name>
        <dbReference type="ChEBI" id="CHEBI:29108"/>
    </ligand>
</feature>
<dbReference type="InterPro" id="IPR036852">
    <property type="entry name" value="Peptidase_S8/S53_dom_sf"/>
</dbReference>
<dbReference type="GO" id="GO:0008240">
    <property type="term" value="F:tripeptidyl-peptidase activity"/>
    <property type="evidence" value="ECO:0007669"/>
    <property type="project" value="TreeGrafter"/>
</dbReference>
<evidence type="ECO:0000313" key="11">
    <source>
        <dbReference type="Proteomes" id="UP001274830"/>
    </source>
</evidence>
<dbReference type="GO" id="GO:0006508">
    <property type="term" value="P:proteolysis"/>
    <property type="evidence" value="ECO:0007669"/>
    <property type="project" value="UniProtKB-KW"/>
</dbReference>
<feature type="binding site" evidence="8">
    <location>
        <position position="555"/>
    </location>
    <ligand>
        <name>Ca(2+)</name>
        <dbReference type="ChEBI" id="CHEBI:29108"/>
    </ligand>
</feature>
<comment type="subcellular location">
    <subcellularLocation>
        <location evidence="1">Secreted</location>
        <location evidence="1">Extracellular space</location>
    </subcellularLocation>
</comment>
<keyword evidence="6 8" id="KW-0106">Calcium</keyword>
<accession>A0AAE0TUF8</accession>
<evidence type="ECO:0000256" key="4">
    <source>
        <dbReference type="ARBA" id="ARBA00022801"/>
    </source>
</evidence>